<gene>
    <name evidence="7 11" type="primary">gcvT</name>
    <name evidence="11" type="ORF">DCC88_01305</name>
</gene>
<dbReference type="GO" id="GO:0004047">
    <property type="term" value="F:aminomethyltransferase activity"/>
    <property type="evidence" value="ECO:0007669"/>
    <property type="project" value="UniProtKB-UniRule"/>
</dbReference>
<dbReference type="InterPro" id="IPR028896">
    <property type="entry name" value="GcvT/YgfZ/DmdA"/>
</dbReference>
<dbReference type="AlphaFoldDB" id="A0A369KZJ2"/>
<evidence type="ECO:0000313" key="12">
    <source>
        <dbReference type="Proteomes" id="UP000253934"/>
    </source>
</evidence>
<dbReference type="Gene3D" id="4.10.1250.10">
    <property type="entry name" value="Aminomethyltransferase fragment"/>
    <property type="match status" value="1"/>
</dbReference>
<dbReference type="Pfam" id="PF01571">
    <property type="entry name" value="GCV_T"/>
    <property type="match status" value="1"/>
</dbReference>
<keyword evidence="12" id="KW-1185">Reference proteome</keyword>
<evidence type="ECO:0000256" key="4">
    <source>
        <dbReference type="ARBA" id="ARBA00022679"/>
    </source>
</evidence>
<dbReference type="GO" id="GO:0019464">
    <property type="term" value="P:glycine decarboxylation via glycine cleavage system"/>
    <property type="evidence" value="ECO:0007669"/>
    <property type="project" value="UniProtKB-UniRule"/>
</dbReference>
<dbReference type="GO" id="GO:0008168">
    <property type="term" value="F:methyltransferase activity"/>
    <property type="evidence" value="ECO:0007669"/>
    <property type="project" value="UniProtKB-KW"/>
</dbReference>
<feature type="domain" description="GCVT N-terminal" evidence="9">
    <location>
        <begin position="12"/>
        <end position="268"/>
    </location>
</feature>
<dbReference type="NCBIfam" id="NF001567">
    <property type="entry name" value="PRK00389.1"/>
    <property type="match status" value="1"/>
</dbReference>
<evidence type="ECO:0000259" key="9">
    <source>
        <dbReference type="Pfam" id="PF01571"/>
    </source>
</evidence>
<dbReference type="GO" id="GO:0032259">
    <property type="term" value="P:methylation"/>
    <property type="evidence" value="ECO:0007669"/>
    <property type="project" value="UniProtKB-KW"/>
</dbReference>
<dbReference type="GO" id="GO:0005829">
    <property type="term" value="C:cytosol"/>
    <property type="evidence" value="ECO:0007669"/>
    <property type="project" value="TreeGrafter"/>
</dbReference>
<dbReference type="InterPro" id="IPR006223">
    <property type="entry name" value="GcvT"/>
</dbReference>
<name>A0A369KZJ2_9BACT</name>
<dbReference type="Gene3D" id="3.30.1360.120">
    <property type="entry name" value="Probable tRNA modification gtpase trme, domain 1"/>
    <property type="match status" value="1"/>
</dbReference>
<keyword evidence="4 7" id="KW-0808">Transferase</keyword>
<accession>A0A369KZJ2</accession>
<dbReference type="GO" id="GO:0008483">
    <property type="term" value="F:transaminase activity"/>
    <property type="evidence" value="ECO:0007669"/>
    <property type="project" value="UniProtKB-KW"/>
</dbReference>
<comment type="subunit">
    <text evidence="7">The glycine cleavage system is composed of four proteins: P, T, L and H.</text>
</comment>
<dbReference type="GO" id="GO:0005960">
    <property type="term" value="C:glycine cleavage complex"/>
    <property type="evidence" value="ECO:0007669"/>
    <property type="project" value="InterPro"/>
</dbReference>
<comment type="similarity">
    <text evidence="1 7">Belongs to the GcvT family.</text>
</comment>
<dbReference type="InterPro" id="IPR029043">
    <property type="entry name" value="GcvT/YgfZ_C"/>
</dbReference>
<dbReference type="HAMAP" id="MF_00259">
    <property type="entry name" value="GcvT"/>
    <property type="match status" value="1"/>
</dbReference>
<evidence type="ECO:0000256" key="1">
    <source>
        <dbReference type="ARBA" id="ARBA00008609"/>
    </source>
</evidence>
<dbReference type="PIRSF" id="PIRSF006487">
    <property type="entry name" value="GcvT"/>
    <property type="match status" value="1"/>
</dbReference>
<dbReference type="InterPro" id="IPR027266">
    <property type="entry name" value="TrmE/GcvT-like"/>
</dbReference>
<evidence type="ECO:0000256" key="8">
    <source>
        <dbReference type="PIRSR" id="PIRSR006487-1"/>
    </source>
</evidence>
<feature type="domain" description="Aminomethyltransferase C-terminal" evidence="10">
    <location>
        <begin position="287"/>
        <end position="367"/>
    </location>
</feature>
<comment type="function">
    <text evidence="7">The glycine cleavage system catalyzes the degradation of glycine.</text>
</comment>
<dbReference type="FunFam" id="3.30.70.1400:FF:000001">
    <property type="entry name" value="Aminomethyltransferase"/>
    <property type="match status" value="1"/>
</dbReference>
<dbReference type="SUPFAM" id="SSF103025">
    <property type="entry name" value="Folate-binding domain"/>
    <property type="match status" value="1"/>
</dbReference>
<dbReference type="FunFam" id="2.40.30.110:FF:000003">
    <property type="entry name" value="Aminomethyltransferase"/>
    <property type="match status" value="1"/>
</dbReference>
<evidence type="ECO:0000259" key="10">
    <source>
        <dbReference type="Pfam" id="PF08669"/>
    </source>
</evidence>
<sequence length="374" mass="41205">MSTDQNLKVTPLYDEHVAFGAKIVPFAGWKMPVQYSGIIDEHKCTRAAVGVFDVSHMGEINIMGRGALEFLQLMTLNDVSKISIGQAQYNAFCYENGTLVDDIVIYRRGIDSFFICVNASNIEKDYLWLKEHLPQQGVILENLSCDYAQIAVQGPQSRNLVSAIVDIKIENLNYYHFSEGKVLGAPSIIARTGYTGELGYEMYIPASAAVKVWRGIFQAGKSLGVKPCGLGARDTLRLECGYLLYGNDMDSSTTALECGLSWITKFEKNNFIGKNSLLSQKENGLQKRLIAFEMLDKAIGRSGYKIFATSEPNQEIGIVTSGCPSPSLSKNIGMGYVSSNSSQVGTQLWIEVRGEKKRAVVVKKPFFVHGSVQS</sequence>
<reference evidence="11" key="1">
    <citation type="submission" date="2018-04" db="EMBL/GenBank/DDBJ databases">
        <title>Draft genome sequence of the Candidatus Spirobacillus cienkowskii, a pathogen of freshwater Daphnia species, reconstructed from hemolymph metagenomic reads.</title>
        <authorList>
            <person name="Bresciani L."/>
            <person name="Lemos L.N."/>
            <person name="Wale N."/>
            <person name="Lin J.Y."/>
            <person name="Fernandes G.R."/>
            <person name="Duffy M.A."/>
            <person name="Rodrigues J.M."/>
        </authorList>
    </citation>
    <scope>NUCLEOTIDE SEQUENCE [LARGE SCALE GENOMIC DNA]</scope>
    <source>
        <strain evidence="11">Binning01</strain>
    </source>
</reference>
<evidence type="ECO:0000256" key="3">
    <source>
        <dbReference type="ARBA" id="ARBA00022576"/>
    </source>
</evidence>
<evidence type="ECO:0000256" key="2">
    <source>
        <dbReference type="ARBA" id="ARBA00012616"/>
    </source>
</evidence>
<dbReference type="Gene3D" id="3.30.70.1400">
    <property type="entry name" value="Aminomethyltransferase beta-barrel domains"/>
    <property type="match status" value="1"/>
</dbReference>
<organism evidence="11 12">
    <name type="scientific">Spirobacillus cienkowskii</name>
    <dbReference type="NCBI Taxonomy" id="495820"/>
    <lineage>
        <taxon>Bacteria</taxon>
        <taxon>Pseudomonadati</taxon>
        <taxon>Bdellovibrionota</taxon>
        <taxon>Oligoflexia</taxon>
        <taxon>Silvanigrellales</taxon>
        <taxon>Spirobacillus</taxon>
    </lineage>
</organism>
<dbReference type="InterPro" id="IPR013977">
    <property type="entry name" value="GcvT_C"/>
</dbReference>
<evidence type="ECO:0000313" key="11">
    <source>
        <dbReference type="EMBL" id="RDB37154.1"/>
    </source>
</evidence>
<dbReference type="Gene3D" id="2.40.30.110">
    <property type="entry name" value="Aminomethyltransferase beta-barrel domains"/>
    <property type="match status" value="1"/>
</dbReference>
<dbReference type="Proteomes" id="UP000253934">
    <property type="component" value="Unassembled WGS sequence"/>
</dbReference>
<evidence type="ECO:0000256" key="5">
    <source>
        <dbReference type="ARBA" id="ARBA00031395"/>
    </source>
</evidence>
<dbReference type="PANTHER" id="PTHR43757:SF2">
    <property type="entry name" value="AMINOMETHYLTRANSFERASE, MITOCHONDRIAL"/>
    <property type="match status" value="1"/>
</dbReference>
<dbReference type="SUPFAM" id="SSF101790">
    <property type="entry name" value="Aminomethyltransferase beta-barrel domain"/>
    <property type="match status" value="1"/>
</dbReference>
<protein>
    <recommendedName>
        <fullName evidence="2 7">Aminomethyltransferase</fullName>
        <ecNumber evidence="2 7">2.1.2.10</ecNumber>
    </recommendedName>
    <alternativeName>
        <fullName evidence="5 7">Glycine cleavage system T protein</fullName>
    </alternativeName>
</protein>
<proteinExistence type="inferred from homology"/>
<dbReference type="InterPro" id="IPR022903">
    <property type="entry name" value="GcvT_bac"/>
</dbReference>
<evidence type="ECO:0000256" key="7">
    <source>
        <dbReference type="HAMAP-Rule" id="MF_00259"/>
    </source>
</evidence>
<feature type="binding site" evidence="8">
    <location>
        <position position="201"/>
    </location>
    <ligand>
        <name>substrate</name>
    </ligand>
</feature>
<dbReference type="InterPro" id="IPR006222">
    <property type="entry name" value="GCVT_N"/>
</dbReference>
<dbReference type="PANTHER" id="PTHR43757">
    <property type="entry name" value="AMINOMETHYLTRANSFERASE"/>
    <property type="match status" value="1"/>
</dbReference>
<keyword evidence="3 7" id="KW-0032">Aminotransferase</keyword>
<dbReference type="Pfam" id="PF08669">
    <property type="entry name" value="GCV_T_C"/>
    <property type="match status" value="1"/>
</dbReference>
<dbReference type="EC" id="2.1.2.10" evidence="2 7"/>
<dbReference type="NCBIfam" id="TIGR00528">
    <property type="entry name" value="gcvT"/>
    <property type="match status" value="1"/>
</dbReference>
<comment type="catalytic activity">
    <reaction evidence="6 7">
        <text>N(6)-[(R)-S(8)-aminomethyldihydrolipoyl]-L-lysyl-[protein] + (6S)-5,6,7,8-tetrahydrofolate = N(6)-[(R)-dihydrolipoyl]-L-lysyl-[protein] + (6R)-5,10-methylene-5,6,7,8-tetrahydrofolate + NH4(+)</text>
        <dbReference type="Rhea" id="RHEA:16945"/>
        <dbReference type="Rhea" id="RHEA-COMP:10475"/>
        <dbReference type="Rhea" id="RHEA-COMP:10492"/>
        <dbReference type="ChEBI" id="CHEBI:15636"/>
        <dbReference type="ChEBI" id="CHEBI:28938"/>
        <dbReference type="ChEBI" id="CHEBI:57453"/>
        <dbReference type="ChEBI" id="CHEBI:83100"/>
        <dbReference type="ChEBI" id="CHEBI:83143"/>
        <dbReference type="EC" id="2.1.2.10"/>
    </reaction>
</comment>
<evidence type="ECO:0000256" key="6">
    <source>
        <dbReference type="ARBA" id="ARBA00047665"/>
    </source>
</evidence>
<comment type="caution">
    <text evidence="11">The sequence shown here is derived from an EMBL/GenBank/DDBJ whole genome shotgun (WGS) entry which is preliminary data.</text>
</comment>
<dbReference type="EMBL" id="QOVW01000006">
    <property type="protein sequence ID" value="RDB37154.1"/>
    <property type="molecule type" value="Genomic_DNA"/>
</dbReference>